<dbReference type="PROSITE" id="PS50292">
    <property type="entry name" value="PEROXIDASE_3"/>
    <property type="match status" value="1"/>
</dbReference>
<dbReference type="InterPro" id="IPR050783">
    <property type="entry name" value="Oxylipin_biosynth_metab"/>
</dbReference>
<reference evidence="6" key="1">
    <citation type="submission" date="2020-09" db="EMBL/GenBank/DDBJ databases">
        <title>Characterization of three dioxygenases from Tricholoma matsutake.</title>
        <authorList>
            <person name="Tasaki Y."/>
        </authorList>
    </citation>
    <scope>NUCLEOTIDE SEQUENCE</scope>
    <source>
        <strain evidence="6">NBRC 30605</strain>
        <tissue evidence="6">Mycelium</tissue>
    </source>
</reference>
<dbReference type="GO" id="GO:0051213">
    <property type="term" value="F:dioxygenase activity"/>
    <property type="evidence" value="ECO:0007669"/>
    <property type="project" value="UniProtKB-KW"/>
</dbReference>
<dbReference type="GO" id="GO:0006631">
    <property type="term" value="P:fatty acid metabolic process"/>
    <property type="evidence" value="ECO:0007669"/>
    <property type="project" value="UniProtKB-ARBA"/>
</dbReference>
<name>A0A7G1PUI6_TRIMT</name>
<dbReference type="GO" id="GO:0004497">
    <property type="term" value="F:monooxygenase activity"/>
    <property type="evidence" value="ECO:0007669"/>
    <property type="project" value="InterPro"/>
</dbReference>
<evidence type="ECO:0000256" key="4">
    <source>
        <dbReference type="ARBA" id="ARBA00023004"/>
    </source>
</evidence>
<dbReference type="SUPFAM" id="SSF48113">
    <property type="entry name" value="Heme-dependent peroxidases"/>
    <property type="match status" value="1"/>
</dbReference>
<protein>
    <submittedName>
        <fullName evidence="6">Dioxygenase</fullName>
    </submittedName>
</protein>
<dbReference type="InterPro" id="IPR010255">
    <property type="entry name" value="Haem_peroxidase_sf"/>
</dbReference>
<evidence type="ECO:0000256" key="1">
    <source>
        <dbReference type="ARBA" id="ARBA00022723"/>
    </source>
</evidence>
<dbReference type="EMBL" id="LC582845">
    <property type="protein sequence ID" value="BCL51059.1"/>
    <property type="molecule type" value="mRNA"/>
</dbReference>
<dbReference type="GO" id="GO:0005506">
    <property type="term" value="F:iron ion binding"/>
    <property type="evidence" value="ECO:0007669"/>
    <property type="project" value="InterPro"/>
</dbReference>
<evidence type="ECO:0000313" key="6">
    <source>
        <dbReference type="EMBL" id="BCL51059.1"/>
    </source>
</evidence>
<keyword evidence="4" id="KW-0408">Iron</keyword>
<organism evidence="6">
    <name type="scientific">Tricholoma matsutake</name>
    <name type="common">Matsutake mushroom</name>
    <name type="synonym">Tricholoma nauseosum</name>
    <dbReference type="NCBI Taxonomy" id="40145"/>
    <lineage>
        <taxon>Eukaryota</taxon>
        <taxon>Fungi</taxon>
        <taxon>Dikarya</taxon>
        <taxon>Basidiomycota</taxon>
        <taxon>Agaricomycotina</taxon>
        <taxon>Agaricomycetes</taxon>
        <taxon>Agaricomycetidae</taxon>
        <taxon>Agaricales</taxon>
        <taxon>Tricholomatineae</taxon>
        <taxon>Tricholomataceae</taxon>
        <taxon>Tricholoma</taxon>
    </lineage>
</organism>
<dbReference type="PANTHER" id="PTHR11903:SF37">
    <property type="entry name" value="PSI-PRODUCING OXYGENASE A"/>
    <property type="match status" value="1"/>
</dbReference>
<dbReference type="InterPro" id="IPR036396">
    <property type="entry name" value="Cyt_P450_sf"/>
</dbReference>
<dbReference type="GO" id="GO:0020037">
    <property type="term" value="F:heme binding"/>
    <property type="evidence" value="ECO:0007669"/>
    <property type="project" value="InterPro"/>
</dbReference>
<keyword evidence="3" id="KW-0560">Oxidoreductase</keyword>
<accession>A0A7G1PUI6</accession>
<dbReference type="PANTHER" id="PTHR11903">
    <property type="entry name" value="PROSTAGLANDIN G/H SYNTHASE"/>
    <property type="match status" value="1"/>
</dbReference>
<proteinExistence type="evidence at transcript level"/>
<dbReference type="Gene3D" id="1.10.630.10">
    <property type="entry name" value="Cytochrome P450"/>
    <property type="match status" value="1"/>
</dbReference>
<evidence type="ECO:0000256" key="3">
    <source>
        <dbReference type="ARBA" id="ARBA00023002"/>
    </source>
</evidence>
<evidence type="ECO:0000256" key="5">
    <source>
        <dbReference type="SAM" id="Phobius"/>
    </source>
</evidence>
<feature type="transmembrane region" description="Helical" evidence="5">
    <location>
        <begin position="1096"/>
        <end position="1117"/>
    </location>
</feature>
<dbReference type="InterPro" id="IPR037120">
    <property type="entry name" value="Haem_peroxidase_sf_animal"/>
</dbReference>
<dbReference type="Gene3D" id="1.10.640.10">
    <property type="entry name" value="Haem peroxidase domain superfamily, animal type"/>
    <property type="match status" value="1"/>
</dbReference>
<evidence type="ECO:0000256" key="2">
    <source>
        <dbReference type="ARBA" id="ARBA00022964"/>
    </source>
</evidence>
<dbReference type="GO" id="GO:0004601">
    <property type="term" value="F:peroxidase activity"/>
    <property type="evidence" value="ECO:0007669"/>
    <property type="project" value="InterPro"/>
</dbReference>
<keyword evidence="2 6" id="KW-0223">Dioxygenase</keyword>
<keyword evidence="5" id="KW-0472">Membrane</keyword>
<dbReference type="InterPro" id="IPR019791">
    <property type="entry name" value="Haem_peroxidase_animal"/>
</dbReference>
<dbReference type="Pfam" id="PF03098">
    <property type="entry name" value="An_peroxidase"/>
    <property type="match status" value="1"/>
</dbReference>
<keyword evidence="5" id="KW-0812">Transmembrane</keyword>
<dbReference type="GO" id="GO:0006979">
    <property type="term" value="P:response to oxidative stress"/>
    <property type="evidence" value="ECO:0007669"/>
    <property type="project" value="InterPro"/>
</dbReference>
<dbReference type="GO" id="GO:0016705">
    <property type="term" value="F:oxidoreductase activity, acting on paired donors, with incorporation or reduction of molecular oxygen"/>
    <property type="evidence" value="ECO:0007669"/>
    <property type="project" value="InterPro"/>
</dbReference>
<sequence>MSIDSVPDIAYDGEAKVETDPDVAVLTTSPASQSLYSPAILAFVPNHDKSLLQRLWLNGDGIKSTSTRALDYKVAKKVAMTLLHNDKQRSPLVDLHNPAAQLSSTQYPFTRKVETPLASTQTPDPQLVFQRLMQENHVVEHPNGISGLAFVLATVISLSLIRINEKKPECNETSPYLDLSPLYGVNDAETDMVRAKDGRGMLSPDCFYEDRVMLLPPAVSAFLILWNRNHNFIARLLLLNNEGNKWVKPSDDAFSPDGNLTANLQAQDDEIFAIARLINCVQFKNVVAVDFLKVLMGLPHDGKSADLDISIDHEQLERGRGHDSSMESALLYNWTSMIATEDVRKIEETVDDEFHTTLDQLSADDVQNMMMNGTRNPDRRYRDSAGLKRGRDGRFQDNDLARVLQDATGYHAGAPGARRIPSCFRTSEIMIIERARRWGVCSFNDFRKFLGLKVLKSFQEWNSNPDVFRAAEELYGSIDNLELYPGLQAEDTSGSGLGFGCTMTYGLFADIVAIMRSDHRFTTEFTAGKLTQWGYNDCTRRLNNGAFTSTLPRLLQRNFPRNYPYDNTYSLFPLTCPATTKTALADSRNQYDFERPEVHNVKVIETKRAISYVFNKPSVYQTIYGKNLEKLTDGYGYFLGFDNELLHDRDQMMTLFALIPDKGSLSRHASYFGTTAAALIRDKSIQNNGHRSVDIVRDVINTTCTRWVCETLCGRSLSDGEATKKHEEFAAIYAYIFRTIDPETGWAVREAAMDASSRLGKDIERHLPIPSDIGGTNWINDFRSCLIDLYSWFTRICQEMGPGKELTHRVALTFLDRMVKSNRQFRLGELTNHGHLRDIIDDSNAQSREEALEKRRIVANVLGLAVVTAVNYAQTCTHAVDFYLGDEHEEERKEIVRLSMLSPRDSRSQGANKKIMGYIREAQRLSQPLGLWRDVVEKDFIPQGNGVEVRKGDRIFADFNKAHKNAMDFCHPNKIDPDRKTPSIQGMGLHKCPGIGFVDGTMPELFKSIFRLKNLRRDSGKAGRLEMFVCHPAPAQSDPKVYLDPTGEISHFPRSLSLLYDDDGSAEGSPSKLKKRKWRVLPGKKTEKLRRNMDQAIASLVVAISLLFILLQMFHVYSHHMPSFRFPFSSTPKRRDPPPSMGDIKVDVVECPTPTEVFQPYEIHTMLPGSDGHPVPLEYTIDHPKPHKLSVVDIDERDMQMAVYVDDDLRGLTRDFELNQTMNCGEDVATCLTSGFSAGVVVVRPGKHTVRIQWVGKDYIPGTHDIDWGKERSRRLKWQREYCA</sequence>
<keyword evidence="1" id="KW-0479">Metal-binding</keyword>
<keyword evidence="5" id="KW-1133">Transmembrane helix</keyword>
<dbReference type="SUPFAM" id="SSF48264">
    <property type="entry name" value="Cytochrome P450"/>
    <property type="match status" value="1"/>
</dbReference>
<gene>
    <name evidence="6" type="primary">Tmdox3</name>
</gene>